<evidence type="ECO:0000313" key="1">
    <source>
        <dbReference type="EMBL" id="WNE84822.1"/>
    </source>
</evidence>
<dbReference type="RefSeq" id="WP_085346469.1">
    <property type="nucleotide sequence ID" value="NZ_CP133648.1"/>
</dbReference>
<protein>
    <submittedName>
        <fullName evidence="1">Uncharacterized protein</fullName>
    </submittedName>
</protein>
<reference evidence="1" key="2">
    <citation type="submission" date="2023-09" db="EMBL/GenBank/DDBJ databases">
        <title>Ecological and genomic based identification of the Bifidobacterium adolescentis prototype of the healthy human gut microbiota.</title>
        <authorList>
            <person name="Lugli G.A."/>
            <person name="Argentini C."/>
            <person name="Tarracchini C."/>
            <person name="Fontana F."/>
            <person name="Alessandri G."/>
            <person name="Mancabelli L."/>
            <person name="Milani C."/>
            <person name="Turroni F."/>
            <person name="Ventura M."/>
        </authorList>
    </citation>
    <scope>NUCLEOTIDE SEQUENCE</scope>
    <source>
        <strain evidence="1">703B</strain>
    </source>
</reference>
<reference evidence="1" key="1">
    <citation type="journal article" date="2016" name="Sci. Rep.">
        <title>Evaluation of genetic diversity among strains of the human gut commensal Bifidobacterium adolescentis.</title>
        <authorList>
            <person name="Duranti S."/>
            <person name="Milani C."/>
            <person name="Lugli G.A."/>
            <person name="Mancabelli L."/>
            <person name="Turroni F."/>
            <person name="Ferrario C."/>
            <person name="Mangifesta M."/>
            <person name="Viappiani A."/>
            <person name="Sanchez B."/>
            <person name="Margolles A."/>
            <person name="van Sinderen D."/>
            <person name="Ventura M."/>
        </authorList>
    </citation>
    <scope>NUCLEOTIDE SEQUENCE</scope>
    <source>
        <strain evidence="1">703B</strain>
    </source>
</reference>
<dbReference type="EMBL" id="CP133648">
    <property type="protein sequence ID" value="WNE84822.1"/>
    <property type="molecule type" value="Genomic_DNA"/>
</dbReference>
<accession>A0AAF0VBM9</accession>
<dbReference type="Proteomes" id="UP000193179">
    <property type="component" value="Chromosome"/>
</dbReference>
<proteinExistence type="predicted"/>
<dbReference type="AlphaFoldDB" id="A0AAF0VBM9"/>
<organism evidence="1 2">
    <name type="scientific">Bifidobacterium adolescentis</name>
    <dbReference type="NCBI Taxonomy" id="1680"/>
    <lineage>
        <taxon>Bacteria</taxon>
        <taxon>Bacillati</taxon>
        <taxon>Actinomycetota</taxon>
        <taxon>Actinomycetes</taxon>
        <taxon>Bifidobacteriales</taxon>
        <taxon>Bifidobacteriaceae</taxon>
        <taxon>Bifidobacterium</taxon>
    </lineage>
</organism>
<gene>
    <name evidence="1" type="ORF">B0703_07385</name>
</gene>
<name>A0AAF0VBM9_BIFAD</name>
<sequence length="153" mass="17129">MHNEISGVANEAMRKCLTSAKKQEYETRKSQNIGRKNIVSKRVESTGVASQCNDYIGNLIAHDIQQKKSDERGAASFYNLARVGVGEDQIRPETDHEHGWSKNAQIQKHLPPLADFTLEEITVKHFVEMRRGKTERGGTRKIEAAVVILSALS</sequence>
<evidence type="ECO:0000313" key="2">
    <source>
        <dbReference type="Proteomes" id="UP000193179"/>
    </source>
</evidence>